<evidence type="ECO:0000313" key="4">
    <source>
        <dbReference type="Proteomes" id="UP000186817"/>
    </source>
</evidence>
<keyword evidence="2" id="KW-0812">Transmembrane</keyword>
<evidence type="ECO:0000256" key="1">
    <source>
        <dbReference type="SAM" id="MobiDB-lite"/>
    </source>
</evidence>
<name>A0A1Q9EFD8_SYMMI</name>
<dbReference type="Proteomes" id="UP000186817">
    <property type="component" value="Unassembled WGS sequence"/>
</dbReference>
<evidence type="ECO:0000313" key="3">
    <source>
        <dbReference type="EMBL" id="OLQ06156.1"/>
    </source>
</evidence>
<organism evidence="3 4">
    <name type="scientific">Symbiodinium microadriaticum</name>
    <name type="common">Dinoflagellate</name>
    <name type="synonym">Zooxanthella microadriatica</name>
    <dbReference type="NCBI Taxonomy" id="2951"/>
    <lineage>
        <taxon>Eukaryota</taxon>
        <taxon>Sar</taxon>
        <taxon>Alveolata</taxon>
        <taxon>Dinophyceae</taxon>
        <taxon>Suessiales</taxon>
        <taxon>Symbiodiniaceae</taxon>
        <taxon>Symbiodinium</taxon>
    </lineage>
</organism>
<reference evidence="3 4" key="1">
    <citation type="submission" date="2016-02" db="EMBL/GenBank/DDBJ databases">
        <title>Genome analysis of coral dinoflagellate symbionts highlights evolutionary adaptations to a symbiotic lifestyle.</title>
        <authorList>
            <person name="Aranda M."/>
            <person name="Li Y."/>
            <person name="Liew Y.J."/>
            <person name="Baumgarten S."/>
            <person name="Simakov O."/>
            <person name="Wilson M."/>
            <person name="Piel J."/>
            <person name="Ashoor H."/>
            <person name="Bougouffa S."/>
            <person name="Bajic V.B."/>
            <person name="Ryu T."/>
            <person name="Ravasi T."/>
            <person name="Bayer T."/>
            <person name="Micklem G."/>
            <person name="Kim H."/>
            <person name="Bhak J."/>
            <person name="Lajeunesse T.C."/>
            <person name="Voolstra C.R."/>
        </authorList>
    </citation>
    <scope>NUCLEOTIDE SEQUENCE [LARGE SCALE GENOMIC DNA]</scope>
    <source>
        <strain evidence="3 4">CCMP2467</strain>
    </source>
</reference>
<protein>
    <submittedName>
        <fullName evidence="3">Uncharacterized protein</fullName>
    </submittedName>
</protein>
<dbReference type="EMBL" id="LSRX01000166">
    <property type="protein sequence ID" value="OLQ06156.1"/>
    <property type="molecule type" value="Genomic_DNA"/>
</dbReference>
<feature type="transmembrane region" description="Helical" evidence="2">
    <location>
        <begin position="44"/>
        <end position="66"/>
    </location>
</feature>
<proteinExistence type="predicted"/>
<dbReference type="AlphaFoldDB" id="A0A1Q9EFD8"/>
<gene>
    <name evidence="3" type="ORF">AK812_SmicGene10581</name>
</gene>
<dbReference type="OrthoDB" id="430972at2759"/>
<comment type="caution">
    <text evidence="3">The sequence shown here is derived from an EMBL/GenBank/DDBJ whole genome shotgun (WGS) entry which is preliminary data.</text>
</comment>
<sequence>MGQQPSPPRRPVLIVEEAQMGGSRQQGYVMVIPTYQHLKTANEVPSACTVLVAILSGTFAVVFVLLGKHLAGALAWLSLLWALPSSSESEAQQLGGVDQHTHRESYHSLNQEVSRRWPHD</sequence>
<keyword evidence="2" id="KW-0472">Membrane</keyword>
<evidence type="ECO:0000256" key="2">
    <source>
        <dbReference type="SAM" id="Phobius"/>
    </source>
</evidence>
<keyword evidence="4" id="KW-1185">Reference proteome</keyword>
<feature type="region of interest" description="Disordered" evidence="1">
    <location>
        <begin position="91"/>
        <end position="120"/>
    </location>
</feature>
<keyword evidence="2" id="KW-1133">Transmembrane helix</keyword>
<accession>A0A1Q9EFD8</accession>